<dbReference type="SUPFAM" id="SSF55205">
    <property type="entry name" value="EPT/RTPC-like"/>
    <property type="match status" value="1"/>
</dbReference>
<sequence>MEEVIVVEGGERLKGEVQVSGAKNAALPILAATLLAEGSFILDNIPQLEDVRTMTELLSTLGAKIISRKSSLYVDTCRIISHEAPYELVKRMRASVLVLGPLLARFRRAKVALPGGCSIGARPIDFHLEGLRKMGARLRVDGGFVEAEAPRGLRGKEIVLGFPSVTATENLMMAATLAKGKTVIHQAAKEPEVVALGHFLQTMGAKIEGLGTETIFIEGLEGLQPAGYRIIADRIETGTFLMAVAAAGGEITIRGACPEHLQTVINTLMDAGLEISWEGETIYARQSHPLRAVDIVTAPYPGFPTDLQAQFMVCMTQAKGISVIRETIFENRFQHALELKRMGAEIKLAGKQVAIVRGGGKLSGAKVRATDLRAGASLILAGLAATGRTVVQEVHHLDRGYENIVEKLAGLGANIQRLKGDELLEQAFSK</sequence>
<dbReference type="PANTHER" id="PTHR43783:SF1">
    <property type="entry name" value="UDP-N-ACETYLGLUCOSAMINE 1-CARBOXYVINYLTRANSFERASE"/>
    <property type="match status" value="1"/>
</dbReference>
<dbReference type="Pfam" id="PF00275">
    <property type="entry name" value="EPSP_synthase"/>
    <property type="match status" value="1"/>
</dbReference>
<dbReference type="InterPro" id="IPR036968">
    <property type="entry name" value="Enolpyruvate_Tfrase_sf"/>
</dbReference>
<evidence type="ECO:0000256" key="2">
    <source>
        <dbReference type="ARBA" id="ARBA00004752"/>
    </source>
</evidence>
<evidence type="ECO:0000256" key="3">
    <source>
        <dbReference type="ARBA" id="ARBA00022490"/>
    </source>
</evidence>
<dbReference type="Gene3D" id="3.65.10.10">
    <property type="entry name" value="Enolpyruvate transferase domain"/>
    <property type="match status" value="2"/>
</dbReference>
<evidence type="ECO:0000256" key="6">
    <source>
        <dbReference type="ARBA" id="ARBA00022960"/>
    </source>
</evidence>
<comment type="function">
    <text evidence="12">Cell wall formation. Adds enolpyruvyl to UDP-N-acetylglucosamine.</text>
</comment>
<dbReference type="GO" id="GO:0051301">
    <property type="term" value="P:cell division"/>
    <property type="evidence" value="ECO:0007669"/>
    <property type="project" value="UniProtKB-KW"/>
</dbReference>
<feature type="modified residue" description="2-(S-cysteinyl)pyruvic acid O-phosphothioketal" evidence="12">
    <location>
        <position position="117"/>
    </location>
</feature>
<evidence type="ECO:0000256" key="10">
    <source>
        <dbReference type="ARBA" id="ARBA00038367"/>
    </source>
</evidence>
<feature type="active site" description="Proton donor" evidence="12">
    <location>
        <position position="117"/>
    </location>
</feature>
<dbReference type="CDD" id="cd01555">
    <property type="entry name" value="UdpNAET"/>
    <property type="match status" value="1"/>
</dbReference>
<organism evidence="13 14">
    <name type="scientific">Thermosulfuriphilus ammonigenes</name>
    <dbReference type="NCBI Taxonomy" id="1936021"/>
    <lineage>
        <taxon>Bacteria</taxon>
        <taxon>Pseudomonadati</taxon>
        <taxon>Thermodesulfobacteriota</taxon>
        <taxon>Thermodesulfobacteria</taxon>
        <taxon>Thermodesulfobacteriales</taxon>
        <taxon>Thermodesulfobacteriaceae</taxon>
        <taxon>Thermosulfuriphilus</taxon>
    </lineage>
</organism>
<dbReference type="GO" id="GO:0071555">
    <property type="term" value="P:cell wall organization"/>
    <property type="evidence" value="ECO:0007669"/>
    <property type="project" value="UniProtKB-KW"/>
</dbReference>
<proteinExistence type="inferred from homology"/>
<evidence type="ECO:0000256" key="11">
    <source>
        <dbReference type="ARBA" id="ARBA00047527"/>
    </source>
</evidence>
<comment type="caution">
    <text evidence="12">Lacks conserved residue(s) required for the propagation of feature annotation.</text>
</comment>
<dbReference type="GO" id="GO:0008760">
    <property type="term" value="F:UDP-N-acetylglucosamine 1-carboxyvinyltransferase activity"/>
    <property type="evidence" value="ECO:0007669"/>
    <property type="project" value="UniProtKB-UniRule"/>
</dbReference>
<dbReference type="Proteomes" id="UP000502179">
    <property type="component" value="Chromosome"/>
</dbReference>
<feature type="binding site" evidence="12">
    <location>
        <position position="328"/>
    </location>
    <ligand>
        <name>UDP-N-acetyl-alpha-D-glucosamine</name>
        <dbReference type="ChEBI" id="CHEBI:57705"/>
    </ligand>
</feature>
<evidence type="ECO:0000256" key="12">
    <source>
        <dbReference type="HAMAP-Rule" id="MF_00111"/>
    </source>
</evidence>
<dbReference type="EMBL" id="CP048877">
    <property type="protein sequence ID" value="QIJ72459.1"/>
    <property type="molecule type" value="Genomic_DNA"/>
</dbReference>
<keyword evidence="6 12" id="KW-0133">Cell shape</keyword>
<evidence type="ECO:0000256" key="4">
    <source>
        <dbReference type="ARBA" id="ARBA00022618"/>
    </source>
</evidence>
<evidence type="ECO:0000313" key="13">
    <source>
        <dbReference type="EMBL" id="QIJ72459.1"/>
    </source>
</evidence>
<dbReference type="AlphaFoldDB" id="A0A6G7PXP1"/>
<dbReference type="RefSeq" id="WP_166032676.1">
    <property type="nucleotide sequence ID" value="NZ_CP048877.1"/>
</dbReference>
<comment type="pathway">
    <text evidence="2 12">Cell wall biogenesis; peptidoglycan biosynthesis.</text>
</comment>
<dbReference type="NCBIfam" id="NF006873">
    <property type="entry name" value="PRK09369.1"/>
    <property type="match status" value="1"/>
</dbReference>
<keyword evidence="5 12" id="KW-0808">Transferase</keyword>
<feature type="binding site" evidence="12">
    <location>
        <position position="306"/>
    </location>
    <ligand>
        <name>UDP-N-acetyl-alpha-D-glucosamine</name>
        <dbReference type="ChEBI" id="CHEBI:57705"/>
    </ligand>
</feature>
<dbReference type="KEGG" id="tav:G4V39_09330"/>
<evidence type="ECO:0000256" key="1">
    <source>
        <dbReference type="ARBA" id="ARBA00004496"/>
    </source>
</evidence>
<evidence type="ECO:0000256" key="7">
    <source>
        <dbReference type="ARBA" id="ARBA00022984"/>
    </source>
</evidence>
<dbReference type="InterPro" id="IPR050068">
    <property type="entry name" value="MurA_subfamily"/>
</dbReference>
<dbReference type="PANTHER" id="PTHR43783">
    <property type="entry name" value="UDP-N-ACETYLGLUCOSAMINE 1-CARBOXYVINYLTRANSFERASE"/>
    <property type="match status" value="1"/>
</dbReference>
<feature type="binding site" evidence="12">
    <location>
        <position position="93"/>
    </location>
    <ligand>
        <name>UDP-N-acetyl-alpha-D-glucosamine</name>
        <dbReference type="ChEBI" id="CHEBI:57705"/>
    </ligand>
</feature>
<evidence type="ECO:0000256" key="8">
    <source>
        <dbReference type="ARBA" id="ARBA00023306"/>
    </source>
</evidence>
<dbReference type="GO" id="GO:0005737">
    <property type="term" value="C:cytoplasm"/>
    <property type="evidence" value="ECO:0007669"/>
    <property type="project" value="UniProtKB-SubCell"/>
</dbReference>
<keyword evidence="7 12" id="KW-0573">Peptidoglycan synthesis</keyword>
<dbReference type="NCBIfam" id="TIGR01072">
    <property type="entry name" value="murA"/>
    <property type="match status" value="1"/>
</dbReference>
<keyword evidence="8 12" id="KW-0131">Cell cycle</keyword>
<comment type="subcellular location">
    <subcellularLocation>
        <location evidence="1 12">Cytoplasm</location>
    </subcellularLocation>
</comment>
<keyword evidence="12" id="KW-0670">Pyruvate</keyword>
<dbReference type="FunFam" id="3.65.10.10:FF:000001">
    <property type="entry name" value="UDP-N-acetylglucosamine 1-carboxyvinyltransferase"/>
    <property type="match status" value="1"/>
</dbReference>
<reference evidence="13 14" key="1">
    <citation type="submission" date="2020-02" db="EMBL/GenBank/DDBJ databases">
        <title>Genome analysis of Thermosulfuriphilus ammonigenes ST65T, an anaerobic thermophilic chemolithoautotrophic bacterium isolated from a deep-sea hydrothermal vent.</title>
        <authorList>
            <person name="Slobodkina G."/>
            <person name="Allioux M."/>
            <person name="Merkel A."/>
            <person name="Alain K."/>
            <person name="Jebbar M."/>
            <person name="Slobodkin A."/>
        </authorList>
    </citation>
    <scope>NUCLEOTIDE SEQUENCE [LARGE SCALE GENOMIC DNA]</scope>
    <source>
        <strain evidence="13 14">ST65</strain>
    </source>
</reference>
<dbReference type="InterPro" id="IPR005750">
    <property type="entry name" value="UDP_GlcNAc_COvinyl_MurA"/>
</dbReference>
<dbReference type="InterPro" id="IPR001986">
    <property type="entry name" value="Enolpyruvate_Tfrase_dom"/>
</dbReference>
<comment type="catalytic activity">
    <reaction evidence="11 12">
        <text>phosphoenolpyruvate + UDP-N-acetyl-alpha-D-glucosamine = UDP-N-acetyl-3-O-(1-carboxyvinyl)-alpha-D-glucosamine + phosphate</text>
        <dbReference type="Rhea" id="RHEA:18681"/>
        <dbReference type="ChEBI" id="CHEBI:43474"/>
        <dbReference type="ChEBI" id="CHEBI:57705"/>
        <dbReference type="ChEBI" id="CHEBI:58702"/>
        <dbReference type="ChEBI" id="CHEBI:68483"/>
        <dbReference type="EC" id="2.5.1.7"/>
    </reaction>
</comment>
<keyword evidence="9 12" id="KW-0961">Cell wall biogenesis/degradation</keyword>
<dbReference type="HAMAP" id="MF_00111">
    <property type="entry name" value="MurA"/>
    <property type="match status" value="1"/>
</dbReference>
<dbReference type="GO" id="GO:0009252">
    <property type="term" value="P:peptidoglycan biosynthetic process"/>
    <property type="evidence" value="ECO:0007669"/>
    <property type="project" value="UniProtKB-UniRule"/>
</dbReference>
<gene>
    <name evidence="12 13" type="primary">murA</name>
    <name evidence="13" type="ORF">G4V39_09330</name>
</gene>
<evidence type="ECO:0000256" key="5">
    <source>
        <dbReference type="ARBA" id="ARBA00022679"/>
    </source>
</evidence>
<evidence type="ECO:0000313" key="14">
    <source>
        <dbReference type="Proteomes" id="UP000502179"/>
    </source>
</evidence>
<protein>
    <recommendedName>
        <fullName evidence="12">UDP-N-acetylglucosamine 1-carboxyvinyltransferase</fullName>
        <ecNumber evidence="12">2.5.1.7</ecNumber>
    </recommendedName>
    <alternativeName>
        <fullName evidence="12">Enoylpyruvate transferase</fullName>
    </alternativeName>
    <alternativeName>
        <fullName evidence="12">UDP-N-acetylglucosamine enolpyruvyl transferase</fullName>
        <shortName evidence="12">EPT</shortName>
    </alternativeName>
</protein>
<dbReference type="InterPro" id="IPR013792">
    <property type="entry name" value="RNA3'P_cycl/enolpyr_Trfase_a/b"/>
</dbReference>
<name>A0A6G7PXP1_9BACT</name>
<dbReference type="GO" id="GO:0008360">
    <property type="term" value="P:regulation of cell shape"/>
    <property type="evidence" value="ECO:0007669"/>
    <property type="project" value="UniProtKB-KW"/>
</dbReference>
<evidence type="ECO:0000256" key="9">
    <source>
        <dbReference type="ARBA" id="ARBA00023316"/>
    </source>
</evidence>
<keyword evidence="4 12" id="KW-0132">Cell division</keyword>
<dbReference type="EC" id="2.5.1.7" evidence="12"/>
<keyword evidence="3 12" id="KW-0963">Cytoplasm</keyword>
<feature type="binding site" evidence="12">
    <location>
        <begin position="23"/>
        <end position="24"/>
    </location>
    <ligand>
        <name>phosphoenolpyruvate</name>
        <dbReference type="ChEBI" id="CHEBI:58702"/>
    </ligand>
</feature>
<dbReference type="UniPathway" id="UPA00219"/>
<comment type="similarity">
    <text evidence="10 12">Belongs to the EPSP synthase family. MurA subfamily.</text>
</comment>
<accession>A0A6G7PXP1</accession>
<dbReference type="GO" id="GO:0019277">
    <property type="term" value="P:UDP-N-acetylgalactosamine biosynthetic process"/>
    <property type="evidence" value="ECO:0007669"/>
    <property type="project" value="InterPro"/>
</dbReference>
<keyword evidence="14" id="KW-1185">Reference proteome</keyword>